<evidence type="ECO:0000256" key="6">
    <source>
        <dbReference type="ARBA" id="ARBA00022927"/>
    </source>
</evidence>
<evidence type="ECO:0000256" key="9">
    <source>
        <dbReference type="ARBA" id="ARBA00023136"/>
    </source>
</evidence>
<dbReference type="OrthoDB" id="411821at2759"/>
<dbReference type="GO" id="GO:0005794">
    <property type="term" value="C:Golgi apparatus"/>
    <property type="evidence" value="ECO:0007669"/>
    <property type="project" value="TreeGrafter"/>
</dbReference>
<comment type="subcellular location">
    <subcellularLocation>
        <location evidence="1">Membrane</location>
        <topology evidence="1">Multi-pass membrane protein</topology>
    </subcellularLocation>
    <subcellularLocation>
        <location evidence="2">Membrane</location>
        <topology evidence="2">Single-pass type IV membrane protein</topology>
    </subcellularLocation>
</comment>
<dbReference type="AlphaFoldDB" id="A0A1Q9D4W8"/>
<dbReference type="Gene3D" id="1.20.5.110">
    <property type="match status" value="1"/>
</dbReference>
<dbReference type="CDD" id="cd15862">
    <property type="entry name" value="SNARE_Vti1"/>
    <property type="match status" value="1"/>
</dbReference>
<keyword evidence="7 11" id="KW-1133">Transmembrane helix</keyword>
<keyword evidence="9 11" id="KW-0472">Membrane</keyword>
<dbReference type="InterPro" id="IPR033118">
    <property type="entry name" value="EXPERA"/>
</dbReference>
<dbReference type="PANTHER" id="PTHR21230:SF26">
    <property type="entry name" value="VESICLE TRANSPORT THROUGH INTERACTION WITH T-SNARES HOMOLOG 1A"/>
    <property type="match status" value="1"/>
</dbReference>
<organism evidence="13 14">
    <name type="scientific">Symbiodinium microadriaticum</name>
    <name type="common">Dinoflagellate</name>
    <name type="synonym">Zooxanthella microadriatica</name>
    <dbReference type="NCBI Taxonomy" id="2951"/>
    <lineage>
        <taxon>Eukaryota</taxon>
        <taxon>Sar</taxon>
        <taxon>Alveolata</taxon>
        <taxon>Dinophyceae</taxon>
        <taxon>Suessiales</taxon>
        <taxon>Symbiodiniaceae</taxon>
        <taxon>Symbiodinium</taxon>
    </lineage>
</organism>
<keyword evidence="10" id="KW-0694">RNA-binding</keyword>
<evidence type="ECO:0000313" key="14">
    <source>
        <dbReference type="Proteomes" id="UP000186817"/>
    </source>
</evidence>
<evidence type="ECO:0000256" key="4">
    <source>
        <dbReference type="ARBA" id="ARBA00022448"/>
    </source>
</evidence>
<evidence type="ECO:0000256" key="1">
    <source>
        <dbReference type="ARBA" id="ARBA00004141"/>
    </source>
</evidence>
<dbReference type="InterPro" id="IPR000504">
    <property type="entry name" value="RRM_dom"/>
</dbReference>
<keyword evidence="6" id="KW-0653">Protein transport</keyword>
<dbReference type="SUPFAM" id="SSF58038">
    <property type="entry name" value="SNARE fusion complex"/>
    <property type="match status" value="1"/>
</dbReference>
<dbReference type="InterPro" id="IPR007705">
    <property type="entry name" value="Vesicle_trsprt_v-SNARE_N"/>
</dbReference>
<dbReference type="Pfam" id="PF12352">
    <property type="entry name" value="V-SNARE_C"/>
    <property type="match status" value="1"/>
</dbReference>
<dbReference type="Gene3D" id="1.20.58.400">
    <property type="entry name" value="t-snare proteins"/>
    <property type="match status" value="1"/>
</dbReference>
<dbReference type="GO" id="GO:0000149">
    <property type="term" value="F:SNARE binding"/>
    <property type="evidence" value="ECO:0007669"/>
    <property type="project" value="TreeGrafter"/>
</dbReference>
<dbReference type="InterPro" id="IPR035979">
    <property type="entry name" value="RBD_domain_sf"/>
</dbReference>
<comment type="similarity">
    <text evidence="3">Belongs to the VTI1 family.</text>
</comment>
<keyword evidence="14" id="KW-1185">Reference proteome</keyword>
<evidence type="ECO:0000259" key="12">
    <source>
        <dbReference type="PROSITE" id="PS50102"/>
    </source>
</evidence>
<dbReference type="InterPro" id="IPR038407">
    <property type="entry name" value="v-SNARE_N_sf"/>
</dbReference>
<feature type="domain" description="RRM" evidence="12">
    <location>
        <begin position="265"/>
        <end position="341"/>
    </location>
</feature>
<feature type="transmembrane region" description="Helical" evidence="11">
    <location>
        <begin position="505"/>
        <end position="526"/>
    </location>
</feature>
<proteinExistence type="inferred from homology"/>
<dbReference type="SUPFAM" id="SSF54928">
    <property type="entry name" value="RNA-binding domain, RBD"/>
    <property type="match status" value="1"/>
</dbReference>
<dbReference type="Pfam" id="PF05241">
    <property type="entry name" value="EBP"/>
    <property type="match status" value="1"/>
</dbReference>
<evidence type="ECO:0000256" key="11">
    <source>
        <dbReference type="SAM" id="Phobius"/>
    </source>
</evidence>
<dbReference type="GO" id="GO:0031902">
    <property type="term" value="C:late endosome membrane"/>
    <property type="evidence" value="ECO:0007669"/>
    <property type="project" value="TreeGrafter"/>
</dbReference>
<protein>
    <submittedName>
        <fullName evidence="13">Vesicle transport through interaction with t-SNAREs-like 1A</fullName>
    </submittedName>
</protein>
<dbReference type="Pfam" id="PF00076">
    <property type="entry name" value="RRM_1"/>
    <property type="match status" value="1"/>
</dbReference>
<keyword evidence="8" id="KW-0175">Coiled coil</keyword>
<dbReference type="InterPro" id="IPR010989">
    <property type="entry name" value="SNARE"/>
</dbReference>
<dbReference type="GO" id="GO:0005789">
    <property type="term" value="C:endoplasmic reticulum membrane"/>
    <property type="evidence" value="ECO:0007669"/>
    <property type="project" value="TreeGrafter"/>
</dbReference>
<dbReference type="EMBL" id="LSRX01000722">
    <property type="protein sequence ID" value="OLP90243.1"/>
    <property type="molecule type" value="Genomic_DNA"/>
</dbReference>
<name>A0A1Q9D4W8_SYMMI</name>
<dbReference type="InterPro" id="IPR012677">
    <property type="entry name" value="Nucleotide-bd_a/b_plait_sf"/>
</dbReference>
<dbReference type="GO" id="GO:0005484">
    <property type="term" value="F:SNAP receptor activity"/>
    <property type="evidence" value="ECO:0007669"/>
    <property type="project" value="TreeGrafter"/>
</dbReference>
<gene>
    <name evidence="13" type="primary">VTI1A</name>
    <name evidence="13" type="ORF">AK812_SmicGene28209</name>
</gene>
<dbReference type="Pfam" id="PF05008">
    <property type="entry name" value="V-SNARE"/>
    <property type="match status" value="1"/>
</dbReference>
<sequence>MSQHVTVSEMFTEYEADFTRLCHEAEECLERAKSTSSAKPLSDADRCISRAEQAVKQMELEVRAMPPEARGPVQSKVQECRRALTERRKASEAVSRAMLLEETTLGKPTSEHTAEDMNQSMLEGSRKLTEAKRAALESEQIGIDVMSDLRQQREVMERSRENMGKVGQNYSAAGHTLDSMLRRADQNKRMVYMIAGLMLVNADDCMRIVKLLVCAAGRLDSLLVQHGLNISLVLIGSSEVIAYYYFHFPFPSPEHLAAMAFAARNSIYIRNLSPQVSEQVLRETFGQCDAIERVLFRSYQGRTAEFFAQVDFATSKGVLEAHQLSGTKVMGQAIEISVMDPGSKDMARKMWNVQRPWETVPEDQEEEAATNTEPQGVQAEYFSIQDLPARVALEKLVAMTLTYWEKWNMVWLAANFYIHFGWEISLLNFFDYAEWKGGFKSWNPFCQAFFSYGDYDRRYKLKPPADYHGTKASIDKVVLAVEVPAGIIDGALCCMWLKGILDNAWYRYPVQLVVSALHAFGTVVFWSDELVPGWMNWMRGKGWKWTHTDGPKSIHWWWAFIGSNLVWVVVPMMYAKSAIDVIKPAMQALKN</sequence>
<evidence type="ECO:0000256" key="5">
    <source>
        <dbReference type="ARBA" id="ARBA00022692"/>
    </source>
</evidence>
<accession>A0A1Q9D4W8</accession>
<dbReference type="PANTHER" id="PTHR21230">
    <property type="entry name" value="VESICLE TRANSPORT V-SNARE PROTEIN VTI1-RELATED"/>
    <property type="match status" value="1"/>
</dbReference>
<dbReference type="PROSITE" id="PS50102">
    <property type="entry name" value="RRM"/>
    <property type="match status" value="1"/>
</dbReference>
<evidence type="ECO:0000256" key="8">
    <source>
        <dbReference type="ARBA" id="ARBA00023054"/>
    </source>
</evidence>
<feature type="transmembrane region" description="Helical" evidence="11">
    <location>
        <begin position="554"/>
        <end position="574"/>
    </location>
</feature>
<evidence type="ECO:0000256" key="2">
    <source>
        <dbReference type="ARBA" id="ARBA00004211"/>
    </source>
</evidence>
<evidence type="ECO:0000256" key="10">
    <source>
        <dbReference type="PROSITE-ProRule" id="PRU00176"/>
    </source>
</evidence>
<comment type="caution">
    <text evidence="13">The sequence shown here is derived from an EMBL/GenBank/DDBJ whole genome shotgun (WGS) entry which is preliminary data.</text>
</comment>
<reference evidence="13 14" key="1">
    <citation type="submission" date="2016-02" db="EMBL/GenBank/DDBJ databases">
        <title>Genome analysis of coral dinoflagellate symbionts highlights evolutionary adaptations to a symbiotic lifestyle.</title>
        <authorList>
            <person name="Aranda M."/>
            <person name="Li Y."/>
            <person name="Liew Y.J."/>
            <person name="Baumgarten S."/>
            <person name="Simakov O."/>
            <person name="Wilson M."/>
            <person name="Piel J."/>
            <person name="Ashoor H."/>
            <person name="Bougouffa S."/>
            <person name="Bajic V.B."/>
            <person name="Ryu T."/>
            <person name="Ravasi T."/>
            <person name="Bayer T."/>
            <person name="Micklem G."/>
            <person name="Kim H."/>
            <person name="Bhak J."/>
            <person name="Lajeunesse T.C."/>
            <person name="Voolstra C.R."/>
        </authorList>
    </citation>
    <scope>NUCLEOTIDE SEQUENCE [LARGE SCALE GENOMIC DNA]</scope>
    <source>
        <strain evidence="13 14">CCMP2467</strain>
    </source>
</reference>
<dbReference type="SMART" id="SM00360">
    <property type="entry name" value="RRM"/>
    <property type="match status" value="1"/>
</dbReference>
<dbReference type="SUPFAM" id="SSF47661">
    <property type="entry name" value="t-snare proteins"/>
    <property type="match status" value="1"/>
</dbReference>
<dbReference type="Gene3D" id="3.30.70.330">
    <property type="match status" value="1"/>
</dbReference>
<dbReference type="GO" id="GO:0003723">
    <property type="term" value="F:RNA binding"/>
    <property type="evidence" value="ECO:0007669"/>
    <property type="project" value="UniProtKB-UniRule"/>
</dbReference>
<keyword evidence="5 11" id="KW-0812">Transmembrane</keyword>
<dbReference type="GO" id="GO:0006906">
    <property type="term" value="P:vesicle fusion"/>
    <property type="evidence" value="ECO:0007669"/>
    <property type="project" value="TreeGrafter"/>
</dbReference>
<dbReference type="Proteomes" id="UP000186817">
    <property type="component" value="Unassembled WGS sequence"/>
</dbReference>
<dbReference type="GO" id="GO:0006886">
    <property type="term" value="P:intracellular protein transport"/>
    <property type="evidence" value="ECO:0007669"/>
    <property type="project" value="InterPro"/>
</dbReference>
<evidence type="ECO:0000256" key="3">
    <source>
        <dbReference type="ARBA" id="ARBA00006108"/>
    </source>
</evidence>
<evidence type="ECO:0000313" key="13">
    <source>
        <dbReference type="EMBL" id="OLP90243.1"/>
    </source>
</evidence>
<dbReference type="GO" id="GO:0031201">
    <property type="term" value="C:SNARE complex"/>
    <property type="evidence" value="ECO:0007669"/>
    <property type="project" value="TreeGrafter"/>
</dbReference>
<keyword evidence="4" id="KW-0813">Transport</keyword>
<dbReference type="GO" id="GO:0012507">
    <property type="term" value="C:ER to Golgi transport vesicle membrane"/>
    <property type="evidence" value="ECO:0007669"/>
    <property type="project" value="TreeGrafter"/>
</dbReference>
<evidence type="ECO:0000256" key="7">
    <source>
        <dbReference type="ARBA" id="ARBA00022989"/>
    </source>
</evidence>